<keyword evidence="1" id="KW-0732">Signal</keyword>
<organism evidence="2">
    <name type="scientific">Opuntia streptacantha</name>
    <name type="common">Prickly pear cactus</name>
    <name type="synonym">Opuntia cardona</name>
    <dbReference type="NCBI Taxonomy" id="393608"/>
    <lineage>
        <taxon>Eukaryota</taxon>
        <taxon>Viridiplantae</taxon>
        <taxon>Streptophyta</taxon>
        <taxon>Embryophyta</taxon>
        <taxon>Tracheophyta</taxon>
        <taxon>Spermatophyta</taxon>
        <taxon>Magnoliopsida</taxon>
        <taxon>eudicotyledons</taxon>
        <taxon>Gunneridae</taxon>
        <taxon>Pentapetalae</taxon>
        <taxon>Caryophyllales</taxon>
        <taxon>Cactineae</taxon>
        <taxon>Cactaceae</taxon>
        <taxon>Opuntioideae</taxon>
        <taxon>Opuntia</taxon>
    </lineage>
</organism>
<evidence type="ECO:0008006" key="3">
    <source>
        <dbReference type="Google" id="ProtNLM"/>
    </source>
</evidence>
<dbReference type="AlphaFoldDB" id="A0A7C9EN08"/>
<feature type="chain" id="PRO_5027856804" description="Secreted protein" evidence="1">
    <location>
        <begin position="25"/>
        <end position="119"/>
    </location>
</feature>
<accession>A0A7C9EN08</accession>
<reference evidence="2" key="1">
    <citation type="journal article" date="2013" name="J. Plant Res.">
        <title>Effect of fungi and light on seed germination of three Opuntia species from semiarid lands of central Mexico.</title>
        <authorList>
            <person name="Delgado-Sanchez P."/>
            <person name="Jimenez-Bremont J.F."/>
            <person name="Guerrero-Gonzalez Mde L."/>
            <person name="Flores J."/>
        </authorList>
    </citation>
    <scope>NUCLEOTIDE SEQUENCE</scope>
    <source>
        <tissue evidence="2">Cladode</tissue>
    </source>
</reference>
<protein>
    <recommendedName>
        <fullName evidence="3">Secreted protein</fullName>
    </recommendedName>
</protein>
<evidence type="ECO:0000313" key="2">
    <source>
        <dbReference type="EMBL" id="MBA4674341.1"/>
    </source>
</evidence>
<feature type="signal peptide" evidence="1">
    <location>
        <begin position="1"/>
        <end position="24"/>
    </location>
</feature>
<name>A0A7C9EN08_OPUST</name>
<proteinExistence type="predicted"/>
<reference evidence="2" key="2">
    <citation type="submission" date="2020-07" db="EMBL/GenBank/DDBJ databases">
        <authorList>
            <person name="Vera ALvarez R."/>
            <person name="Arias-Moreno D.M."/>
            <person name="Jimenez-Jacinto V."/>
            <person name="Jimenez-Bremont J.F."/>
            <person name="Swaminathan K."/>
            <person name="Moose S.P."/>
            <person name="Guerrero-Gonzalez M.L."/>
            <person name="Marino-Ramirez L."/>
            <person name="Landsman D."/>
            <person name="Rodriguez-Kessler M."/>
            <person name="Delgado-Sanchez P."/>
        </authorList>
    </citation>
    <scope>NUCLEOTIDE SEQUENCE</scope>
    <source>
        <tissue evidence="2">Cladode</tissue>
    </source>
</reference>
<sequence length="119" mass="12671">MLRAAANNCSLLILSLAEIPVVMRSISMVPVAWSVADCCNATSSSRKASATSRFSTHSENRILANASASRIRLSSCRGVAVITFLLLPGKFPLLLISIYPRVSSSAASSDNCGWICFFA</sequence>
<evidence type="ECO:0000256" key="1">
    <source>
        <dbReference type="SAM" id="SignalP"/>
    </source>
</evidence>
<dbReference type="EMBL" id="GISG01262332">
    <property type="protein sequence ID" value="MBA4674341.1"/>
    <property type="molecule type" value="Transcribed_RNA"/>
</dbReference>